<evidence type="ECO:0000313" key="4">
    <source>
        <dbReference type="EMBL" id="GFP74426.1"/>
    </source>
</evidence>
<feature type="transmembrane region" description="Helical" evidence="3">
    <location>
        <begin position="273"/>
        <end position="295"/>
    </location>
</feature>
<dbReference type="AlphaFoldDB" id="A0A6V8SCK1"/>
<feature type="transmembrane region" description="Helical" evidence="3">
    <location>
        <begin position="399"/>
        <end position="421"/>
    </location>
</feature>
<gene>
    <name evidence="4" type="ORF">bsdtw1_00476</name>
</gene>
<dbReference type="InterPro" id="IPR050768">
    <property type="entry name" value="UPF0353/GerABKA_families"/>
</dbReference>
<accession>A0A6V8SCK1</accession>
<dbReference type="RefSeq" id="WP_244638094.1">
    <property type="nucleotide sequence ID" value="NZ_BLZR01000001.1"/>
</dbReference>
<dbReference type="EMBL" id="BLZR01000001">
    <property type="protein sequence ID" value="GFP74426.1"/>
    <property type="molecule type" value="Genomic_DNA"/>
</dbReference>
<organism evidence="4 5">
    <name type="scientific">Clostridium fungisolvens</name>
    <dbReference type="NCBI Taxonomy" id="1604897"/>
    <lineage>
        <taxon>Bacteria</taxon>
        <taxon>Bacillati</taxon>
        <taxon>Bacillota</taxon>
        <taxon>Clostridia</taxon>
        <taxon>Eubacteriales</taxon>
        <taxon>Clostridiaceae</taxon>
        <taxon>Clostridium</taxon>
    </lineage>
</organism>
<dbReference type="Pfam" id="PF03323">
    <property type="entry name" value="GerA"/>
    <property type="match status" value="1"/>
</dbReference>
<keyword evidence="3" id="KW-0812">Transmembrane</keyword>
<protein>
    <submittedName>
        <fullName evidence="4">Spore germination protein A1</fullName>
    </submittedName>
</protein>
<dbReference type="PANTHER" id="PTHR22550">
    <property type="entry name" value="SPORE GERMINATION PROTEIN"/>
    <property type="match status" value="1"/>
</dbReference>
<sequence>MEKDIIEELKNNITGMLSRKLNIKEKEIYILYIPEITNRDSLSENIIKPLLQYSDIKSPTAELIMSSIIYIDDVLLEEDINKMTDYILKGNSVILVSGSKQYIVANTVNYEKRSIAPPEVQMAIRSPREAFNENINSNLSLIRHRIKDSSLKTDFCTVGIRTKTSVAVVYLQDVANPKYVTQIKKRLEEIKVDGILESGYIQKFLSNKTTKVFSQIGTIERSDSACAAILEGRVCILVDGSNLALIVPKGAIGFFDAGDDHYANTYIGIFLKFLRITCLCITLTLSSFYVILVAFNPEFLPEKYILVLTSSRVQVPINAFLEAILTELLLELLREANLRTPKQISTSISIVGAIIIGQALVAAGVVSPLIIIISALSSITSYAVVDYTFSSPIRLLKFLMLFLTATFGLFGFVMGLNIAVIKMASTTSFGFPFTAGIAPFNFHDIKNYIWSNVALNKERPKLLEPIDKKRAE</sequence>
<dbReference type="PIRSF" id="PIRSF005690">
    <property type="entry name" value="GerBA"/>
    <property type="match status" value="1"/>
</dbReference>
<evidence type="ECO:0000256" key="2">
    <source>
        <dbReference type="ARBA" id="ARBA00023136"/>
    </source>
</evidence>
<feature type="transmembrane region" description="Helical" evidence="3">
    <location>
        <begin position="354"/>
        <end position="379"/>
    </location>
</feature>
<evidence type="ECO:0000313" key="5">
    <source>
        <dbReference type="Proteomes" id="UP000580568"/>
    </source>
</evidence>
<reference evidence="4 5" key="1">
    <citation type="submission" date="2020-07" db="EMBL/GenBank/DDBJ databases">
        <title>A new beta-1,3-glucan-decomposing anaerobic bacterium isolated from anoxic soil subjected to biological soil disinfestation.</title>
        <authorList>
            <person name="Ueki A."/>
            <person name="Tonouchi A."/>
        </authorList>
    </citation>
    <scope>NUCLEOTIDE SEQUENCE [LARGE SCALE GENOMIC DNA]</scope>
    <source>
        <strain evidence="4 5">TW1</strain>
    </source>
</reference>
<comment type="similarity">
    <text evidence="1">Belongs to the GerABKA family.</text>
</comment>
<keyword evidence="3" id="KW-1133">Transmembrane helix</keyword>
<evidence type="ECO:0000256" key="3">
    <source>
        <dbReference type="SAM" id="Phobius"/>
    </source>
</evidence>
<proteinExistence type="inferred from homology"/>
<dbReference type="GO" id="GO:0016020">
    <property type="term" value="C:membrane"/>
    <property type="evidence" value="ECO:0007669"/>
    <property type="project" value="InterPro"/>
</dbReference>
<dbReference type="PANTHER" id="PTHR22550:SF5">
    <property type="entry name" value="LEUCINE ZIPPER PROTEIN 4"/>
    <property type="match status" value="1"/>
</dbReference>
<dbReference type="GO" id="GO:0009847">
    <property type="term" value="P:spore germination"/>
    <property type="evidence" value="ECO:0007669"/>
    <property type="project" value="InterPro"/>
</dbReference>
<dbReference type="InterPro" id="IPR004995">
    <property type="entry name" value="Spore_Ger"/>
</dbReference>
<evidence type="ECO:0000256" key="1">
    <source>
        <dbReference type="ARBA" id="ARBA00005278"/>
    </source>
</evidence>
<keyword evidence="2 3" id="KW-0472">Membrane</keyword>
<comment type="caution">
    <text evidence="4">The sequence shown here is derived from an EMBL/GenBank/DDBJ whole genome shotgun (WGS) entry which is preliminary data.</text>
</comment>
<name>A0A6V8SCK1_9CLOT</name>
<dbReference type="Proteomes" id="UP000580568">
    <property type="component" value="Unassembled WGS sequence"/>
</dbReference>
<keyword evidence="5" id="KW-1185">Reference proteome</keyword>